<keyword evidence="2" id="KW-1185">Reference proteome</keyword>
<dbReference type="Proteomes" id="UP000658320">
    <property type="component" value="Unassembled WGS sequence"/>
</dbReference>
<sequence length="48" mass="5361">MFGEAVFDRALAGSQWLRKRLAEGENGRPRRAAEWGKAALAWADLPMC</sequence>
<evidence type="ECO:0000313" key="1">
    <source>
        <dbReference type="EMBL" id="GGR36177.1"/>
    </source>
</evidence>
<accession>A0A918FGE5</accession>
<gene>
    <name evidence="1" type="ORF">GCM10010251_60660</name>
</gene>
<dbReference type="EMBL" id="BMSX01000016">
    <property type="protein sequence ID" value="GGR36177.1"/>
    <property type="molecule type" value="Genomic_DNA"/>
</dbReference>
<reference evidence="1" key="1">
    <citation type="journal article" date="2014" name="Int. J. Syst. Evol. Microbiol.">
        <title>Complete genome sequence of Corynebacterium casei LMG S-19264T (=DSM 44701T), isolated from a smear-ripened cheese.</title>
        <authorList>
            <consortium name="US DOE Joint Genome Institute (JGI-PGF)"/>
            <person name="Walter F."/>
            <person name="Albersmeier A."/>
            <person name="Kalinowski J."/>
            <person name="Ruckert C."/>
        </authorList>
    </citation>
    <scope>NUCLEOTIDE SEQUENCE</scope>
    <source>
        <strain evidence="1">JCM 4346</strain>
    </source>
</reference>
<organism evidence="1 2">
    <name type="scientific">Streptomyces aurantiogriseus</name>
    <dbReference type="NCBI Taxonomy" id="66870"/>
    <lineage>
        <taxon>Bacteria</taxon>
        <taxon>Bacillati</taxon>
        <taxon>Actinomycetota</taxon>
        <taxon>Actinomycetes</taxon>
        <taxon>Kitasatosporales</taxon>
        <taxon>Streptomycetaceae</taxon>
        <taxon>Streptomyces</taxon>
    </lineage>
</organism>
<proteinExistence type="predicted"/>
<name>A0A918FGE5_9ACTN</name>
<evidence type="ECO:0000313" key="2">
    <source>
        <dbReference type="Proteomes" id="UP000658320"/>
    </source>
</evidence>
<dbReference type="AlphaFoldDB" id="A0A918FGE5"/>
<reference evidence="1" key="2">
    <citation type="submission" date="2020-09" db="EMBL/GenBank/DDBJ databases">
        <authorList>
            <person name="Sun Q."/>
            <person name="Ohkuma M."/>
        </authorList>
    </citation>
    <scope>NUCLEOTIDE SEQUENCE</scope>
    <source>
        <strain evidence="1">JCM 4346</strain>
    </source>
</reference>
<comment type="caution">
    <text evidence="1">The sequence shown here is derived from an EMBL/GenBank/DDBJ whole genome shotgun (WGS) entry which is preliminary data.</text>
</comment>
<protein>
    <submittedName>
        <fullName evidence="1">Uncharacterized protein</fullName>
    </submittedName>
</protein>